<dbReference type="AlphaFoldDB" id="A0A3S5FFH9"/>
<evidence type="ECO:0000313" key="2">
    <source>
        <dbReference type="Proteomes" id="UP000784294"/>
    </source>
</evidence>
<accession>A0A3S5FFH9</accession>
<evidence type="ECO:0000313" key="1">
    <source>
        <dbReference type="EMBL" id="VEL31904.1"/>
    </source>
</evidence>
<comment type="caution">
    <text evidence="1">The sequence shown here is derived from an EMBL/GenBank/DDBJ whole genome shotgun (WGS) entry which is preliminary data.</text>
</comment>
<dbReference type="EMBL" id="CAAALY010127862">
    <property type="protein sequence ID" value="VEL31904.1"/>
    <property type="molecule type" value="Genomic_DNA"/>
</dbReference>
<gene>
    <name evidence="1" type="ORF">PXEA_LOCUS25344</name>
</gene>
<sequence length="141" mass="15864">MIVGGGEDQWVGILIELCQLVKRNHINRHDHPPRLPAQQASVYPTISAISTPPNRPAIQSSWPMRDEGTLFMLKMLPHFGHKSPRYVYFASSLTTQTHTHTHTHTHITFAASSPLQPTGRADNRPLAYAQPPFFIRPRVGL</sequence>
<reference evidence="1" key="1">
    <citation type="submission" date="2018-11" db="EMBL/GenBank/DDBJ databases">
        <authorList>
            <consortium name="Pathogen Informatics"/>
        </authorList>
    </citation>
    <scope>NUCLEOTIDE SEQUENCE</scope>
</reference>
<keyword evidence="2" id="KW-1185">Reference proteome</keyword>
<protein>
    <submittedName>
        <fullName evidence="1">Uncharacterized protein</fullName>
    </submittedName>
</protein>
<proteinExistence type="predicted"/>
<organism evidence="1 2">
    <name type="scientific">Protopolystoma xenopodis</name>
    <dbReference type="NCBI Taxonomy" id="117903"/>
    <lineage>
        <taxon>Eukaryota</taxon>
        <taxon>Metazoa</taxon>
        <taxon>Spiralia</taxon>
        <taxon>Lophotrochozoa</taxon>
        <taxon>Platyhelminthes</taxon>
        <taxon>Monogenea</taxon>
        <taxon>Polyopisthocotylea</taxon>
        <taxon>Polystomatidea</taxon>
        <taxon>Polystomatidae</taxon>
        <taxon>Protopolystoma</taxon>
    </lineage>
</organism>
<name>A0A3S5FFH9_9PLAT</name>
<dbReference type="Proteomes" id="UP000784294">
    <property type="component" value="Unassembled WGS sequence"/>
</dbReference>